<dbReference type="Gene3D" id="2.60.40.10">
    <property type="entry name" value="Immunoglobulins"/>
    <property type="match status" value="1"/>
</dbReference>
<dbReference type="InterPro" id="IPR003598">
    <property type="entry name" value="Ig_sub2"/>
</dbReference>
<evidence type="ECO:0000256" key="2">
    <source>
        <dbReference type="ARBA" id="ARBA00023180"/>
    </source>
</evidence>
<keyword evidence="3" id="KW-0732">Signal</keyword>
<dbReference type="PROSITE" id="PS50835">
    <property type="entry name" value="IG_LIKE"/>
    <property type="match status" value="1"/>
</dbReference>
<reference evidence="5" key="2">
    <citation type="submission" date="2025-09" db="UniProtKB">
        <authorList>
            <consortium name="Ensembl"/>
        </authorList>
    </citation>
    <scope>IDENTIFICATION</scope>
</reference>
<proteinExistence type="predicted"/>
<dbReference type="SMART" id="SM00409">
    <property type="entry name" value="IG"/>
    <property type="match status" value="1"/>
</dbReference>
<dbReference type="InterPro" id="IPR013783">
    <property type="entry name" value="Ig-like_fold"/>
</dbReference>
<feature type="chain" id="PRO_5017272296" description="Ig-like domain-containing protein" evidence="3">
    <location>
        <begin position="20"/>
        <end position="205"/>
    </location>
</feature>
<dbReference type="InterPro" id="IPR003599">
    <property type="entry name" value="Ig_sub"/>
</dbReference>
<dbReference type="AlphaFoldDB" id="A0A3B4BJ93"/>
<dbReference type="PANTHER" id="PTHR19971">
    <property type="entry name" value="SIGNAL-REGULATORY PROTEIN BETA"/>
    <property type="match status" value="1"/>
</dbReference>
<keyword evidence="1" id="KW-1015">Disulfide bond</keyword>
<dbReference type="SUPFAM" id="SSF48726">
    <property type="entry name" value="Immunoglobulin"/>
    <property type="match status" value="1"/>
</dbReference>
<feature type="signal peptide" evidence="3">
    <location>
        <begin position="1"/>
        <end position="19"/>
    </location>
</feature>
<dbReference type="Ensembl" id="ENSPMGT00000031892.1">
    <property type="protein sequence ID" value="ENSPMGP00000029963.1"/>
    <property type="gene ID" value="ENSPMGG00000024104.1"/>
</dbReference>
<organism evidence="5 6">
    <name type="scientific">Periophthalmus magnuspinnatus</name>
    <dbReference type="NCBI Taxonomy" id="409849"/>
    <lineage>
        <taxon>Eukaryota</taxon>
        <taxon>Metazoa</taxon>
        <taxon>Chordata</taxon>
        <taxon>Craniata</taxon>
        <taxon>Vertebrata</taxon>
        <taxon>Euteleostomi</taxon>
        <taxon>Actinopterygii</taxon>
        <taxon>Neopterygii</taxon>
        <taxon>Teleostei</taxon>
        <taxon>Neoteleostei</taxon>
        <taxon>Acanthomorphata</taxon>
        <taxon>Gobiaria</taxon>
        <taxon>Gobiiformes</taxon>
        <taxon>Gobioidei</taxon>
        <taxon>Gobiidae</taxon>
        <taxon>Oxudercinae</taxon>
        <taxon>Periophthalmus</taxon>
    </lineage>
</organism>
<dbReference type="Pfam" id="PF07686">
    <property type="entry name" value="V-set"/>
    <property type="match status" value="1"/>
</dbReference>
<dbReference type="InterPro" id="IPR051755">
    <property type="entry name" value="Ig-like_CS_Receptor"/>
</dbReference>
<evidence type="ECO:0000256" key="1">
    <source>
        <dbReference type="ARBA" id="ARBA00023157"/>
    </source>
</evidence>
<dbReference type="InterPro" id="IPR036179">
    <property type="entry name" value="Ig-like_dom_sf"/>
</dbReference>
<sequence>MTDIAILCWTLLWTGPTAGEERIYKWLTAPPAELGVTQSPGRLTVLRGETATLCCHFTVPSQWRGFQWFRMNPDRQSILPSARYVFLEKNQSSSLLITEAAPKDSGEYYCEVSVPYQDPEWGNGTLLTVLGESREYTEASFSSVTKFLLIFWVITASQAKALCSFEVHKSSPRSIYVSAKVFCFFLRFSLSLLLYNYTITLFEKC</sequence>
<dbReference type="SMART" id="SM00408">
    <property type="entry name" value="IGc2"/>
    <property type="match status" value="1"/>
</dbReference>
<name>A0A3B4BJ93_9GOBI</name>
<evidence type="ECO:0000313" key="5">
    <source>
        <dbReference type="Ensembl" id="ENSPMGP00000029963.1"/>
    </source>
</evidence>
<keyword evidence="6" id="KW-1185">Reference proteome</keyword>
<feature type="domain" description="Ig-like" evidence="4">
    <location>
        <begin position="31"/>
        <end position="113"/>
    </location>
</feature>
<dbReference type="InterPro" id="IPR013106">
    <property type="entry name" value="Ig_V-set"/>
</dbReference>
<evidence type="ECO:0000256" key="3">
    <source>
        <dbReference type="SAM" id="SignalP"/>
    </source>
</evidence>
<reference evidence="5" key="1">
    <citation type="submission" date="2025-08" db="UniProtKB">
        <authorList>
            <consortium name="Ensembl"/>
        </authorList>
    </citation>
    <scope>IDENTIFICATION</scope>
</reference>
<evidence type="ECO:0000313" key="6">
    <source>
        <dbReference type="Proteomes" id="UP000261520"/>
    </source>
</evidence>
<accession>A0A3B4BJ93</accession>
<dbReference type="Proteomes" id="UP000261520">
    <property type="component" value="Unplaced"/>
</dbReference>
<protein>
    <recommendedName>
        <fullName evidence="4">Ig-like domain-containing protein</fullName>
    </recommendedName>
</protein>
<evidence type="ECO:0000259" key="4">
    <source>
        <dbReference type="PROSITE" id="PS50835"/>
    </source>
</evidence>
<keyword evidence="2" id="KW-0325">Glycoprotein</keyword>
<dbReference type="InterPro" id="IPR007110">
    <property type="entry name" value="Ig-like_dom"/>
</dbReference>